<dbReference type="InterPro" id="IPR000593">
    <property type="entry name" value="RasGAP_C"/>
</dbReference>
<keyword evidence="3" id="KW-1185">Reference proteome</keyword>
<dbReference type="SMART" id="SM00323">
    <property type="entry name" value="RasGAP"/>
    <property type="match status" value="1"/>
</dbReference>
<dbReference type="InterPro" id="IPR008936">
    <property type="entry name" value="Rho_GTPase_activation_prot"/>
</dbReference>
<evidence type="ECO:0000259" key="1">
    <source>
        <dbReference type="PROSITE" id="PS50018"/>
    </source>
</evidence>
<feature type="domain" description="Ras-GAP" evidence="1">
    <location>
        <begin position="1"/>
        <end position="199"/>
    </location>
</feature>
<sequence length="525" mass="56921">MQLVLSTHLDQEPDAAALLRANSPASRMLTTYVRRSPAQTYLAHVLRPHIQALYAAPERCWETDAHRVYDELVAEGRAPSDVPPDAVAALPAVQAVVRARGAALCRLAGDVQASLVASLAHVPYGMRWIAKQVRAALRRRDPACSDAEACPLLGTVFYLRFVNPAIVAPHTCRLAEQAPTGHVRRALTLLAKALQSLVNEPAAHKEPALAPFRAFLDTHRAQARAFLRDLCNVGDFYDTLDLDQYVALSRKPPAIHIALSELYGMHALLVKHLDTLAPARDDRLRVLVDELGAAPAPVARADDYTLELPLYSRWETAVHGGARALLGESHMTPRDVLYIDAKSALVKLLRTLPDGAAAHGSLADAVEAAAQSAHAPLAQQAARARALVDELVALGAVEAATWAPLADEVRTELALLGDAQDEVARELHSLRGVLDSLEAQHTDLLAQLATYQSYLQNARVSSHTGALGGVKGALGVISRSRRALVWPPGSGLSTSHRFTYYQLEREHLFDESLIPEDRYVPAPPH</sequence>
<organism evidence="2 3">
    <name type="scientific">Malassezia furfur</name>
    <name type="common">Pityriasis versicolor infection agent</name>
    <name type="synonym">Pityrosporum furfur</name>
    <dbReference type="NCBI Taxonomy" id="55194"/>
    <lineage>
        <taxon>Eukaryota</taxon>
        <taxon>Fungi</taxon>
        <taxon>Dikarya</taxon>
        <taxon>Basidiomycota</taxon>
        <taxon>Ustilaginomycotina</taxon>
        <taxon>Malasseziomycetes</taxon>
        <taxon>Malasseziales</taxon>
        <taxon>Malasseziaceae</taxon>
        <taxon>Malassezia</taxon>
    </lineage>
</organism>
<protein>
    <submittedName>
        <fullName evidence="2">RasGAP protein</fullName>
    </submittedName>
</protein>
<dbReference type="PANTHER" id="PTHR14149">
    <property type="entry name" value="RAS GTPASE-ACTIVATING PROTEIN WITH IQ MOTIF"/>
    <property type="match status" value="1"/>
</dbReference>
<dbReference type="PANTHER" id="PTHR14149:SF17">
    <property type="entry name" value="GTPASE-ACTIVATING PROTEIN"/>
    <property type="match status" value="1"/>
</dbReference>
<dbReference type="SUPFAM" id="SSF48350">
    <property type="entry name" value="GTPase activation domain, GAP"/>
    <property type="match status" value="1"/>
</dbReference>
<proteinExistence type="predicted"/>
<dbReference type="Proteomes" id="UP000818624">
    <property type="component" value="Chromosome 1"/>
</dbReference>
<dbReference type="InterPro" id="IPR001936">
    <property type="entry name" value="RasGAP_dom"/>
</dbReference>
<reference evidence="2 3" key="1">
    <citation type="journal article" date="2020" name="Elife">
        <title>Loss of centromere function drives karyotype evolution in closely related Malassezia species.</title>
        <authorList>
            <person name="Sankaranarayanan S.R."/>
            <person name="Ianiri G."/>
            <person name="Coelho M.A."/>
            <person name="Reza M.H."/>
            <person name="Thimmappa B.C."/>
            <person name="Ganguly P."/>
            <person name="Vadnala R.N."/>
            <person name="Sun S."/>
            <person name="Siddharthan R."/>
            <person name="Tellgren-Roth C."/>
            <person name="Dawson T.L."/>
            <person name="Heitman J."/>
            <person name="Sanyal K."/>
        </authorList>
    </citation>
    <scope>NUCLEOTIDE SEQUENCE [LARGE SCALE GENOMIC DNA]</scope>
    <source>
        <strain evidence="2">CBS14141</strain>
    </source>
</reference>
<name>A0ABY8EPW1_MALFU</name>
<dbReference type="Pfam" id="PF00616">
    <property type="entry name" value="RasGAP"/>
    <property type="match status" value="1"/>
</dbReference>
<evidence type="ECO:0000313" key="3">
    <source>
        <dbReference type="Proteomes" id="UP000818624"/>
    </source>
</evidence>
<dbReference type="EMBL" id="CP046234">
    <property type="protein sequence ID" value="WFD47059.1"/>
    <property type="molecule type" value="Genomic_DNA"/>
</dbReference>
<evidence type="ECO:0000313" key="2">
    <source>
        <dbReference type="EMBL" id="WFD47059.1"/>
    </source>
</evidence>
<accession>A0ABY8EPW1</accession>
<dbReference type="Pfam" id="PF03836">
    <property type="entry name" value="RasGAP_C"/>
    <property type="match status" value="1"/>
</dbReference>
<gene>
    <name evidence="2" type="primary">gap1</name>
    <name evidence="2" type="ORF">GLX27_001705</name>
</gene>
<dbReference type="Gene3D" id="1.10.506.10">
    <property type="entry name" value="GTPase Activation - p120gap, domain 1"/>
    <property type="match status" value="1"/>
</dbReference>
<dbReference type="PROSITE" id="PS50018">
    <property type="entry name" value="RAS_GTPASE_ACTIV_2"/>
    <property type="match status" value="1"/>
</dbReference>